<dbReference type="Gene3D" id="1.10.287.470">
    <property type="entry name" value="Helix hairpin bin"/>
    <property type="match status" value="1"/>
</dbReference>
<dbReference type="InterPro" id="IPR006143">
    <property type="entry name" value="RND_pump_MFP"/>
</dbReference>
<gene>
    <name evidence="3" type="primary">macA_2</name>
    <name evidence="4" type="ORF">CC99x_000495</name>
    <name evidence="3" type="ORF">CC99x_02171</name>
</gene>
<dbReference type="NCBIfam" id="TIGR01730">
    <property type="entry name" value="RND_mfp"/>
    <property type="match status" value="1"/>
</dbReference>
<dbReference type="RefSeq" id="WP_057625272.1">
    <property type="nucleotide sequence ID" value="NZ_LKHV02000001.1"/>
</dbReference>
<reference evidence="4" key="2">
    <citation type="journal article" date="2016" name="Genome Announc.">
        <title>Draft Genome Sequences of Two Novel Amoeba-Resistant Intranuclear Bacteria, 'Candidatus Berkiella cookevillensis' and 'Candidatus Berkiella aquae'.</title>
        <authorList>
            <person name="Mehari Y.T."/>
            <person name="Arivett B.A."/>
            <person name="Farone A.L."/>
            <person name="Gunderson J.H."/>
            <person name="Farone M.B."/>
        </authorList>
    </citation>
    <scope>NUCLEOTIDE SEQUENCE</scope>
    <source>
        <strain evidence="4">CC99</strain>
    </source>
</reference>
<accession>A0A0Q9YKT7</accession>
<sequence>MSRILALSRGWKLPLFSLFALLFALITVMAREPAPKKEPVIMPPVGQFASNLSGIGVVEPASEIISIGTEIGGVVRKVHVKVGDIVKKGALLFSLDQRDIDAQIKVLASALEIAKVQAEDAKAQFAIVKDITDTRAVAKDDYNHRKYNAELAIARISETQARLEQARITKERLNTKAPIDGQILSINVRPGEFANAGPLSEPLIRMGDTQTLHVRVEIDEENAMWVEKSAPAKGLLRGDPKNAIPLKFVRFEPYIRPKQNLAVSGQRVDTRVLQIIYEIALKQPHSFVGEQMDVYIEKARENKSGAQG</sequence>
<protein>
    <submittedName>
        <fullName evidence="4">Efflux RND transporter periplasmic adaptor subunit</fullName>
    </submittedName>
    <submittedName>
        <fullName evidence="3">Macrolide export protein MacA</fullName>
    </submittedName>
</protein>
<dbReference type="Proteomes" id="UP000051494">
    <property type="component" value="Unassembled WGS sequence"/>
</dbReference>
<dbReference type="PANTHER" id="PTHR30469">
    <property type="entry name" value="MULTIDRUG RESISTANCE PROTEIN MDTA"/>
    <property type="match status" value="1"/>
</dbReference>
<dbReference type="EMBL" id="LKHV01000014">
    <property type="protein sequence ID" value="KRG17572.1"/>
    <property type="molecule type" value="Genomic_DNA"/>
</dbReference>
<dbReference type="InterPro" id="IPR058625">
    <property type="entry name" value="MdtA-like_BSH"/>
</dbReference>
<dbReference type="OrthoDB" id="9785187at2"/>
<reference evidence="4" key="3">
    <citation type="submission" date="2021-06" db="EMBL/GenBank/DDBJ databases">
        <title>Genomic Description and Analysis of Intracellular Bacteria, Candidatus Berkiella cookevillensis and Candidatus Berkiella aquae.</title>
        <authorList>
            <person name="Kidane D.T."/>
            <person name="Mehari Y.T."/>
            <person name="Rice F.C."/>
            <person name="Arivett B.A."/>
            <person name="Farone A.L."/>
            <person name="Berk S.G."/>
            <person name="Farone M.B."/>
        </authorList>
    </citation>
    <scope>NUCLEOTIDE SEQUENCE</scope>
    <source>
        <strain evidence="4">CC99</strain>
    </source>
</reference>
<dbReference type="EMBL" id="LKHV02000001">
    <property type="protein sequence ID" value="MCS5707372.1"/>
    <property type="molecule type" value="Genomic_DNA"/>
</dbReference>
<dbReference type="Pfam" id="PF25917">
    <property type="entry name" value="BSH_RND"/>
    <property type="match status" value="1"/>
</dbReference>
<feature type="domain" description="Multidrug resistance protein MdtA-like barrel-sandwich hybrid" evidence="2">
    <location>
        <begin position="64"/>
        <end position="197"/>
    </location>
</feature>
<comment type="similarity">
    <text evidence="1">Belongs to the membrane fusion protein (MFP) (TC 8.A.1) family.</text>
</comment>
<dbReference type="Gene3D" id="2.40.50.100">
    <property type="match status" value="1"/>
</dbReference>
<dbReference type="PANTHER" id="PTHR30469:SF15">
    <property type="entry name" value="HLYD FAMILY OF SECRETION PROTEINS"/>
    <property type="match status" value="1"/>
</dbReference>
<comment type="caution">
    <text evidence="3">The sequence shown here is derived from an EMBL/GenBank/DDBJ whole genome shotgun (WGS) entry which is preliminary data.</text>
</comment>
<evidence type="ECO:0000313" key="5">
    <source>
        <dbReference type="Proteomes" id="UP000051494"/>
    </source>
</evidence>
<keyword evidence="5" id="KW-1185">Reference proteome</keyword>
<dbReference type="Gene3D" id="2.40.30.170">
    <property type="match status" value="1"/>
</dbReference>
<dbReference type="PATRIC" id="fig|1590042.3.peg.2222"/>
<evidence type="ECO:0000256" key="1">
    <source>
        <dbReference type="ARBA" id="ARBA00009477"/>
    </source>
</evidence>
<organism evidence="3">
    <name type="scientific">Candidatus Berkiella cookevillensis</name>
    <dbReference type="NCBI Taxonomy" id="437022"/>
    <lineage>
        <taxon>Bacteria</taxon>
        <taxon>Pseudomonadati</taxon>
        <taxon>Pseudomonadota</taxon>
        <taxon>Gammaproteobacteria</taxon>
        <taxon>Candidatus Berkiellales</taxon>
        <taxon>Candidatus Berkiellaceae</taxon>
        <taxon>Candidatus Berkiella</taxon>
    </lineage>
</organism>
<proteinExistence type="inferred from homology"/>
<evidence type="ECO:0000313" key="4">
    <source>
        <dbReference type="EMBL" id="MCS5707372.1"/>
    </source>
</evidence>
<dbReference type="GO" id="GO:1990281">
    <property type="term" value="C:efflux pump complex"/>
    <property type="evidence" value="ECO:0007669"/>
    <property type="project" value="TreeGrafter"/>
</dbReference>
<reference evidence="3" key="1">
    <citation type="submission" date="2015-09" db="EMBL/GenBank/DDBJ databases">
        <title>Draft Genome Sequences of Two Novel Amoeba-resistant Intranuclear Bacteria, Candidatus Berkiella cookevillensis and Candidatus Berkiella aquae.</title>
        <authorList>
            <person name="Mehari Y.T."/>
            <person name="Arivett B.A."/>
            <person name="Farone A.L."/>
            <person name="Gunderson J.H."/>
            <person name="Farone M.B."/>
        </authorList>
    </citation>
    <scope>NUCLEOTIDE SEQUENCE [LARGE SCALE GENOMIC DNA]</scope>
    <source>
        <strain evidence="3">CC99</strain>
    </source>
</reference>
<evidence type="ECO:0000313" key="3">
    <source>
        <dbReference type="EMBL" id="KRG17572.1"/>
    </source>
</evidence>
<dbReference type="AlphaFoldDB" id="A0A0Q9YKT7"/>
<dbReference type="GO" id="GO:0015562">
    <property type="term" value="F:efflux transmembrane transporter activity"/>
    <property type="evidence" value="ECO:0007669"/>
    <property type="project" value="TreeGrafter"/>
</dbReference>
<dbReference type="SUPFAM" id="SSF111369">
    <property type="entry name" value="HlyD-like secretion proteins"/>
    <property type="match status" value="1"/>
</dbReference>
<dbReference type="STRING" id="437022.CC99x_02171"/>
<name>A0A0Q9YKT7_9GAMM</name>
<evidence type="ECO:0000259" key="2">
    <source>
        <dbReference type="Pfam" id="PF25917"/>
    </source>
</evidence>